<sequence>MAESADDRRLRELAPQEDELGVIIREATQSVEDMLALEDQGWINLGSQTSDVITGPARIANLKLSRLYAVKDPLGKQSIRLWTDYTFGTGMAWDMEDEGAKKVLETFWNAPENKSVLSNRGQRKSSDKLLIDGEVFFVIFLGAKGKETIRFVDPLEITEIITDPDDNNQPGR</sequence>
<name>A0A0F9GL31_9ZZZZ</name>
<dbReference type="EMBL" id="LAZR01025991">
    <property type="protein sequence ID" value="KKL70120.1"/>
    <property type="molecule type" value="Genomic_DNA"/>
</dbReference>
<proteinExistence type="predicted"/>
<evidence type="ECO:0000313" key="1">
    <source>
        <dbReference type="EMBL" id="KKL70120.1"/>
    </source>
</evidence>
<reference evidence="1" key="1">
    <citation type="journal article" date="2015" name="Nature">
        <title>Complex archaea that bridge the gap between prokaryotes and eukaryotes.</title>
        <authorList>
            <person name="Spang A."/>
            <person name="Saw J.H."/>
            <person name="Jorgensen S.L."/>
            <person name="Zaremba-Niedzwiedzka K."/>
            <person name="Martijn J."/>
            <person name="Lind A.E."/>
            <person name="van Eijk R."/>
            <person name="Schleper C."/>
            <person name="Guy L."/>
            <person name="Ettema T.J."/>
        </authorList>
    </citation>
    <scope>NUCLEOTIDE SEQUENCE</scope>
</reference>
<organism evidence="1">
    <name type="scientific">marine sediment metagenome</name>
    <dbReference type="NCBI Taxonomy" id="412755"/>
    <lineage>
        <taxon>unclassified sequences</taxon>
        <taxon>metagenomes</taxon>
        <taxon>ecological metagenomes</taxon>
    </lineage>
</organism>
<protein>
    <submittedName>
        <fullName evidence="1">Uncharacterized protein</fullName>
    </submittedName>
</protein>
<gene>
    <name evidence="1" type="ORF">LCGC14_2108100</name>
</gene>
<accession>A0A0F9GL31</accession>
<comment type="caution">
    <text evidence="1">The sequence shown here is derived from an EMBL/GenBank/DDBJ whole genome shotgun (WGS) entry which is preliminary data.</text>
</comment>
<dbReference type="AlphaFoldDB" id="A0A0F9GL31"/>